<feature type="binding site" evidence="5">
    <location>
        <position position="416"/>
    </location>
    <ligand>
        <name>substrate</name>
    </ligand>
</feature>
<evidence type="ECO:0000313" key="11">
    <source>
        <dbReference type="Proteomes" id="UP000437748"/>
    </source>
</evidence>
<dbReference type="Gene3D" id="1.10.45.10">
    <property type="entry name" value="Vanillyl-alcohol Oxidase, Chain A, domain 4"/>
    <property type="match status" value="1"/>
</dbReference>
<keyword evidence="11" id="KW-1185">Reference proteome</keyword>
<evidence type="ECO:0000256" key="7">
    <source>
        <dbReference type="PIRSR" id="PIRSR625650-4"/>
    </source>
</evidence>
<comment type="similarity">
    <text evidence="1">Belongs to the FAD-binding oxidoreductase/transferase type 4 family.</text>
</comment>
<dbReference type="InterPro" id="IPR016166">
    <property type="entry name" value="FAD-bd_PCMH"/>
</dbReference>
<organism evidence="10 11">
    <name type="scientific">Silvanigrella paludirubra</name>
    <dbReference type="NCBI Taxonomy" id="2499159"/>
    <lineage>
        <taxon>Bacteria</taxon>
        <taxon>Pseudomonadati</taxon>
        <taxon>Bdellovibrionota</taxon>
        <taxon>Oligoflexia</taxon>
        <taxon>Silvanigrellales</taxon>
        <taxon>Silvanigrellaceae</taxon>
        <taxon>Silvanigrella</taxon>
    </lineage>
</organism>
<evidence type="ECO:0000259" key="9">
    <source>
        <dbReference type="PROSITE" id="PS51387"/>
    </source>
</evidence>
<accession>A0A6N6VX33</accession>
<feature type="domain" description="FAD-binding PCMH-type" evidence="9">
    <location>
        <begin position="103"/>
        <end position="289"/>
    </location>
</feature>
<feature type="binding site" evidence="6">
    <location>
        <begin position="209"/>
        <end position="215"/>
    </location>
    <ligand>
        <name>FAD</name>
        <dbReference type="ChEBI" id="CHEBI:57692"/>
    </ligand>
</feature>
<gene>
    <name evidence="10" type="ORF">GCL60_06960</name>
</gene>
<dbReference type="Pfam" id="PF01565">
    <property type="entry name" value="FAD_binding_4"/>
    <property type="match status" value="1"/>
</dbReference>
<proteinExistence type="inferred from homology"/>
<dbReference type="Proteomes" id="UP000437748">
    <property type="component" value="Unassembled WGS sequence"/>
</dbReference>
<protein>
    <submittedName>
        <fullName evidence="10">FAD-binding protein</fullName>
    </submittedName>
</protein>
<dbReference type="GO" id="GO:0008609">
    <property type="term" value="F:alkylglycerone-phosphate synthase activity"/>
    <property type="evidence" value="ECO:0007669"/>
    <property type="project" value="InterPro"/>
</dbReference>
<dbReference type="PANTHER" id="PTHR46568">
    <property type="entry name" value="ALKYLDIHYDROXYACETONEPHOSPHATE SYNTHASE, PEROXISOMAL"/>
    <property type="match status" value="1"/>
</dbReference>
<evidence type="ECO:0000256" key="8">
    <source>
        <dbReference type="SAM" id="MobiDB-lite"/>
    </source>
</evidence>
<feature type="compositionally biased region" description="Polar residues" evidence="8">
    <location>
        <begin position="590"/>
        <end position="602"/>
    </location>
</feature>
<comment type="cofactor">
    <cofactor evidence="6">
        <name>FAD</name>
        <dbReference type="ChEBI" id="CHEBI:57692"/>
    </cofactor>
</comment>
<dbReference type="GO" id="GO:0071949">
    <property type="term" value="F:FAD binding"/>
    <property type="evidence" value="ECO:0007669"/>
    <property type="project" value="InterPro"/>
</dbReference>
<keyword evidence="2" id="KW-0285">Flavoprotein</keyword>
<dbReference type="Pfam" id="PF02913">
    <property type="entry name" value="FAD-oxidase_C"/>
    <property type="match status" value="1"/>
</dbReference>
<dbReference type="InterPro" id="IPR016171">
    <property type="entry name" value="Vanillyl_alc_oxidase_C-sub2"/>
</dbReference>
<dbReference type="Gene3D" id="3.30.300.330">
    <property type="match status" value="1"/>
</dbReference>
<evidence type="ECO:0000256" key="2">
    <source>
        <dbReference type="ARBA" id="ARBA00022630"/>
    </source>
</evidence>
<evidence type="ECO:0000313" key="10">
    <source>
        <dbReference type="EMBL" id="KAB8039997.1"/>
    </source>
</evidence>
<reference evidence="10 11" key="1">
    <citation type="submission" date="2019-10" db="EMBL/GenBank/DDBJ databases">
        <title>New species of Slilvanegrellaceae.</title>
        <authorList>
            <person name="Pitt A."/>
            <person name="Hahn M.W."/>
        </authorList>
    </citation>
    <scope>NUCLEOTIDE SEQUENCE [LARGE SCALE GENOMIC DNA]</scope>
    <source>
        <strain evidence="10 11">SP-Ram-0.45-NSY-1</strain>
    </source>
</reference>
<evidence type="ECO:0000256" key="3">
    <source>
        <dbReference type="ARBA" id="ARBA00022827"/>
    </source>
</evidence>
<dbReference type="InterPro" id="IPR006094">
    <property type="entry name" value="Oxid_FAD_bind_N"/>
</dbReference>
<evidence type="ECO:0000256" key="6">
    <source>
        <dbReference type="PIRSR" id="PIRSR625650-3"/>
    </source>
</evidence>
<evidence type="ECO:0000256" key="4">
    <source>
        <dbReference type="PIRSR" id="PIRSR625650-1"/>
    </source>
</evidence>
<name>A0A6N6VX33_9BACT</name>
<dbReference type="SUPFAM" id="SSF55103">
    <property type="entry name" value="FAD-linked oxidases, C-terminal domain"/>
    <property type="match status" value="1"/>
</dbReference>
<dbReference type="InterPro" id="IPR025650">
    <property type="entry name" value="Alkyl-DHAP_Synthase"/>
</dbReference>
<dbReference type="Gene3D" id="3.30.70.3450">
    <property type="match status" value="1"/>
</dbReference>
<keyword evidence="3 6" id="KW-0274">FAD</keyword>
<dbReference type="EMBL" id="WFLM01000002">
    <property type="protein sequence ID" value="KAB8039997.1"/>
    <property type="molecule type" value="Genomic_DNA"/>
</dbReference>
<dbReference type="InterPro" id="IPR004113">
    <property type="entry name" value="FAD-bd_oxidored_4_C"/>
</dbReference>
<feature type="binding site" evidence="6">
    <location>
        <begin position="273"/>
        <end position="279"/>
    </location>
    <ligand>
        <name>FAD</name>
        <dbReference type="ChEBI" id="CHEBI:57692"/>
    </ligand>
</feature>
<dbReference type="AlphaFoldDB" id="A0A6N6VX33"/>
<sequence length="602" mass="67652">MEIHFMMKWWGWGDPQKTFPMEDKPNLWSWVCNILALQDKNKISEPVSREQVILPEANINQEFLSEITSKLEANQIYTSDDERLEHAYGKSYADLFYARKGIIKKAPDIIIYPHTHDDVEFIMKSAQAHNVCVIPFGGGTNIVGGVDPRDQTMTAKGMRCIVSLDMKQMDKVISIDTQSQTAIIQAGALGPILESQLCEKGWSLGHYPDSFEFSTLGGWLATRSAGMQSDAYGKIEDMLVSLKMVTPTGTVITRTTPASSAGPDLNRFIVGSEGILGVITEATMRIHKSPEVKDYRGFLFPSFEKGVEAIKECIDKNWIPSMIRLQDEFESQLAFNMKSPKKGFEALIQKQVKKFLLATGYQKPCIMIVGFEGDLKNTQVISQEAVKILKKHRAFSLGKSVGKTWSKDKFNIPYLRDYMMDYAVMVDVAETAAVWSKLLNVYHKTIEEMKKRFAEEDNGTGTGYIGCHISHTYHTGACLYFTYATKQNPNKEMEQYYGYKKLITDTFLKNGATLTHHHAVGYEHSPWMETEVSATGLKALKAVKDVLDPKNICNPGKVLPVEEEMRLGVFGIDAPEAVHQSKSRAKKRSGQVSRNLNENTIS</sequence>
<dbReference type="PANTHER" id="PTHR46568:SF1">
    <property type="entry name" value="ALKYLDIHYDROXYACETONEPHOSPHATE SYNTHASE, PEROXISOMAL"/>
    <property type="match status" value="1"/>
</dbReference>
<feature type="region of interest" description="Disordered" evidence="8">
    <location>
        <begin position="580"/>
        <end position="602"/>
    </location>
</feature>
<comment type="caution">
    <text evidence="10">The sequence shown here is derived from an EMBL/GenBank/DDBJ whole genome shotgun (WGS) entry which is preliminary data.</text>
</comment>
<dbReference type="InterPro" id="IPR016164">
    <property type="entry name" value="FAD-linked_Oxase-like_C"/>
</dbReference>
<evidence type="ECO:0000256" key="5">
    <source>
        <dbReference type="PIRSR" id="PIRSR625650-2"/>
    </source>
</evidence>
<evidence type="ECO:0000256" key="1">
    <source>
        <dbReference type="ARBA" id="ARBA00008000"/>
    </source>
</evidence>
<feature type="site" description="Important for enzyme activity" evidence="7">
    <location>
        <position position="324"/>
    </location>
</feature>
<dbReference type="Gene3D" id="3.30.43.10">
    <property type="entry name" value="Uridine Diphospho-n-acetylenolpyruvylglucosamine Reductase, domain 2"/>
    <property type="match status" value="1"/>
</dbReference>
<feature type="active site" description="Proton donor/acceptor" evidence="4">
    <location>
        <position position="480"/>
    </location>
</feature>
<dbReference type="GO" id="GO:0008610">
    <property type="term" value="P:lipid biosynthetic process"/>
    <property type="evidence" value="ECO:0007669"/>
    <property type="project" value="InterPro"/>
</dbReference>
<dbReference type="InterPro" id="IPR036318">
    <property type="entry name" value="FAD-bd_PCMH-like_sf"/>
</dbReference>
<dbReference type="InterPro" id="IPR016169">
    <property type="entry name" value="FAD-bd_PCMH_sub2"/>
</dbReference>
<dbReference type="PROSITE" id="PS51387">
    <property type="entry name" value="FAD_PCMH"/>
    <property type="match status" value="1"/>
</dbReference>
<dbReference type="InterPro" id="IPR016167">
    <property type="entry name" value="FAD-bd_PCMH_sub1"/>
</dbReference>
<dbReference type="Gene3D" id="3.30.465.10">
    <property type="match status" value="1"/>
</dbReference>
<dbReference type="SUPFAM" id="SSF56176">
    <property type="entry name" value="FAD-binding/transporter-associated domain-like"/>
    <property type="match status" value="1"/>
</dbReference>